<reference evidence="1" key="1">
    <citation type="journal article" date="2021" name="Proc. Natl. Acad. Sci. U.S.A.">
        <title>A Catalog of Tens of Thousands of Viruses from Human Metagenomes Reveals Hidden Associations with Chronic Diseases.</title>
        <authorList>
            <person name="Tisza M.J."/>
            <person name="Buck C.B."/>
        </authorList>
    </citation>
    <scope>NUCLEOTIDE SEQUENCE</scope>
    <source>
        <strain evidence="1">CtnRj46</strain>
    </source>
</reference>
<organism evidence="1">
    <name type="scientific">virus sp. ctnRj46</name>
    <dbReference type="NCBI Taxonomy" id="2826814"/>
    <lineage>
        <taxon>Viruses</taxon>
    </lineage>
</organism>
<evidence type="ECO:0000313" key="1">
    <source>
        <dbReference type="EMBL" id="DAE27139.1"/>
    </source>
</evidence>
<sequence length="131" mass="15081">MMKNNKSTNRFLNETYKFNGDIPCYAVINPNGSFAGSFCISYEEARELANQKDGRIIYKLTELNKYKQVNNENLKEAMSGYVLTDCAYCGEEQRVKVDFPDSDKGFTTRYYNCKACGKKNKLVDEYNGVRK</sequence>
<name>A0A8S5R7L0_9VIRU</name>
<dbReference type="EMBL" id="BK015829">
    <property type="protein sequence ID" value="DAE27139.1"/>
    <property type="molecule type" value="Genomic_DNA"/>
</dbReference>
<proteinExistence type="predicted"/>
<protein>
    <submittedName>
        <fullName evidence="1">Transcription factor S-II (TFIIS)</fullName>
    </submittedName>
</protein>
<accession>A0A8S5R7L0</accession>